<dbReference type="GO" id="GO:0043565">
    <property type="term" value="F:sequence-specific DNA binding"/>
    <property type="evidence" value="ECO:0007669"/>
    <property type="project" value="InterPro"/>
</dbReference>
<dbReference type="PRINTS" id="PR00033">
    <property type="entry name" value="HTHASNC"/>
</dbReference>
<organism evidence="2 3">
    <name type="scientific">Stappia indica</name>
    <dbReference type="NCBI Taxonomy" id="538381"/>
    <lineage>
        <taxon>Bacteria</taxon>
        <taxon>Pseudomonadati</taxon>
        <taxon>Pseudomonadota</taxon>
        <taxon>Alphaproteobacteria</taxon>
        <taxon>Hyphomicrobiales</taxon>
        <taxon>Stappiaceae</taxon>
        <taxon>Stappia</taxon>
    </lineage>
</organism>
<dbReference type="PANTHER" id="PTHR33164:SF89">
    <property type="entry name" value="MARR FAMILY REGULATORY PROTEIN"/>
    <property type="match status" value="1"/>
</dbReference>
<dbReference type="AlphaFoldDB" id="A0A285SR80"/>
<dbReference type="InterPro" id="IPR036390">
    <property type="entry name" value="WH_DNA-bd_sf"/>
</dbReference>
<reference evidence="2 3" key="1">
    <citation type="submission" date="2017-08" db="EMBL/GenBank/DDBJ databases">
        <authorList>
            <person name="de Groot N.N."/>
        </authorList>
    </citation>
    <scope>NUCLEOTIDE SEQUENCE [LARGE SCALE GENOMIC DNA]</scope>
    <source>
        <strain evidence="2 3">USBA 352</strain>
    </source>
</reference>
<dbReference type="PROSITE" id="PS50995">
    <property type="entry name" value="HTH_MARR_2"/>
    <property type="match status" value="1"/>
</dbReference>
<dbReference type="InterPro" id="IPR039422">
    <property type="entry name" value="MarR/SlyA-like"/>
</dbReference>
<dbReference type="RefSeq" id="WP_067221068.1">
    <property type="nucleotide sequence ID" value="NZ_JAJGNR010000002.1"/>
</dbReference>
<dbReference type="SUPFAM" id="SSF46785">
    <property type="entry name" value="Winged helix' DNA-binding domain"/>
    <property type="match status" value="1"/>
</dbReference>
<dbReference type="Proteomes" id="UP000219331">
    <property type="component" value="Unassembled WGS sequence"/>
</dbReference>
<dbReference type="STRING" id="538381.GCA_001696535_02770"/>
<dbReference type="PANTHER" id="PTHR33164">
    <property type="entry name" value="TRANSCRIPTIONAL REGULATOR, MARR FAMILY"/>
    <property type="match status" value="1"/>
</dbReference>
<dbReference type="GO" id="GO:0003700">
    <property type="term" value="F:DNA-binding transcription factor activity"/>
    <property type="evidence" value="ECO:0007669"/>
    <property type="project" value="InterPro"/>
</dbReference>
<sequence length="148" mass="15686">MNALVFTLLDIAGLIEKRLDRPLAGARGVSFREYRLLKSLSEFPGSRAMRVELAQSVGLTPSAVTRALKPLEKLGYVVTEKGERDARQSLARLTQAGEVLLADADAIVADVVAGLPAMSISEGQLAELHRGLAGPAASRTVPLRAAIV</sequence>
<accession>A0A285SR80</accession>
<proteinExistence type="predicted"/>
<name>A0A285SR80_9HYPH</name>
<dbReference type="Gene3D" id="1.10.10.10">
    <property type="entry name" value="Winged helix-like DNA-binding domain superfamily/Winged helix DNA-binding domain"/>
    <property type="match status" value="1"/>
</dbReference>
<dbReference type="InterPro" id="IPR000485">
    <property type="entry name" value="AsnC-type_HTH_dom"/>
</dbReference>
<dbReference type="EMBL" id="OBML01000006">
    <property type="protein sequence ID" value="SOC10447.1"/>
    <property type="molecule type" value="Genomic_DNA"/>
</dbReference>
<dbReference type="InterPro" id="IPR000835">
    <property type="entry name" value="HTH_MarR-typ"/>
</dbReference>
<dbReference type="OrthoDB" id="9806864at2"/>
<feature type="domain" description="HTH marR-type" evidence="1">
    <location>
        <begin position="1"/>
        <end position="134"/>
    </location>
</feature>
<dbReference type="SMART" id="SM00347">
    <property type="entry name" value="HTH_MARR"/>
    <property type="match status" value="1"/>
</dbReference>
<protein>
    <submittedName>
        <fullName evidence="2">DNA-binding transcriptional regulator, MarR family</fullName>
    </submittedName>
</protein>
<dbReference type="InterPro" id="IPR036388">
    <property type="entry name" value="WH-like_DNA-bd_sf"/>
</dbReference>
<keyword evidence="3" id="KW-1185">Reference proteome</keyword>
<dbReference type="Pfam" id="PF12802">
    <property type="entry name" value="MarR_2"/>
    <property type="match status" value="1"/>
</dbReference>
<gene>
    <name evidence="2" type="ORF">SAMN05421512_106245</name>
</gene>
<evidence type="ECO:0000259" key="1">
    <source>
        <dbReference type="PROSITE" id="PS50995"/>
    </source>
</evidence>
<evidence type="ECO:0000313" key="2">
    <source>
        <dbReference type="EMBL" id="SOC10447.1"/>
    </source>
</evidence>
<keyword evidence="2" id="KW-0238">DNA-binding</keyword>
<evidence type="ECO:0000313" key="3">
    <source>
        <dbReference type="Proteomes" id="UP000219331"/>
    </source>
</evidence>
<dbReference type="GO" id="GO:0006950">
    <property type="term" value="P:response to stress"/>
    <property type="evidence" value="ECO:0007669"/>
    <property type="project" value="TreeGrafter"/>
</dbReference>